<evidence type="ECO:0000313" key="3">
    <source>
        <dbReference type="Proteomes" id="UP000761423"/>
    </source>
</evidence>
<dbReference type="Gene3D" id="3.30.420.10">
    <property type="entry name" value="Ribonuclease H-like superfamily/Ribonuclease H"/>
    <property type="match status" value="1"/>
</dbReference>
<feature type="domain" description="Exonuclease" evidence="1">
    <location>
        <begin position="26"/>
        <end position="193"/>
    </location>
</feature>
<dbReference type="Proteomes" id="UP000761423">
    <property type="component" value="Unassembled WGS sequence"/>
</dbReference>
<dbReference type="SMART" id="SM00479">
    <property type="entry name" value="EXOIII"/>
    <property type="match status" value="1"/>
</dbReference>
<name>A0ABX0IDT7_9FLAO</name>
<keyword evidence="2" id="KW-0540">Nuclease</keyword>
<keyword evidence="3" id="KW-1185">Reference proteome</keyword>
<dbReference type="CDD" id="cd06127">
    <property type="entry name" value="DEDDh"/>
    <property type="match status" value="1"/>
</dbReference>
<keyword evidence="2" id="KW-0378">Hydrolase</keyword>
<dbReference type="EMBL" id="JAAJBV010000008">
    <property type="protein sequence ID" value="NHM05227.1"/>
    <property type="molecule type" value="Genomic_DNA"/>
</dbReference>
<gene>
    <name evidence="2" type="ORF">G4L40_10970</name>
</gene>
<proteinExistence type="predicted"/>
<dbReference type="RefSeq" id="WP_166237249.1">
    <property type="nucleotide sequence ID" value="NZ_JAAJBV010000008.1"/>
</dbReference>
<keyword evidence="2" id="KW-0269">Exonuclease</keyword>
<dbReference type="InterPro" id="IPR013520">
    <property type="entry name" value="Ribonucl_H"/>
</dbReference>
<evidence type="ECO:0000259" key="1">
    <source>
        <dbReference type="SMART" id="SM00479"/>
    </source>
</evidence>
<reference evidence="2 3" key="1">
    <citation type="submission" date="2020-02" db="EMBL/GenBank/DDBJ databases">
        <authorList>
            <person name="Chen W.-M."/>
        </authorList>
    </citation>
    <scope>NUCLEOTIDE SEQUENCE [LARGE SCALE GENOMIC DNA]</scope>
    <source>
        <strain evidence="2 3">TWA-26</strain>
    </source>
</reference>
<organism evidence="2 3">
    <name type="scientific">Flavobacterium celericrescens</name>
    <dbReference type="NCBI Taxonomy" id="2709780"/>
    <lineage>
        <taxon>Bacteria</taxon>
        <taxon>Pseudomonadati</taxon>
        <taxon>Bacteroidota</taxon>
        <taxon>Flavobacteriia</taxon>
        <taxon>Flavobacteriales</taxon>
        <taxon>Flavobacteriaceae</taxon>
        <taxon>Flavobacterium</taxon>
    </lineage>
</organism>
<evidence type="ECO:0000313" key="2">
    <source>
        <dbReference type="EMBL" id="NHM05227.1"/>
    </source>
</evidence>
<dbReference type="InterPro" id="IPR036397">
    <property type="entry name" value="RNaseH_sf"/>
</dbReference>
<comment type="caution">
    <text evidence="2">The sequence shown here is derived from an EMBL/GenBank/DDBJ whole genome shotgun (WGS) entry which is preliminary data.</text>
</comment>
<accession>A0ABX0IDT7</accession>
<dbReference type="SUPFAM" id="SSF53098">
    <property type="entry name" value="Ribonuclease H-like"/>
    <property type="match status" value="1"/>
</dbReference>
<sequence>MLQWLNNKYPEFWKKYISSFKEKSDRYVVLSIESTGLNTSKDVILAISAVTIMNNRMIVKDALELYISHTKSEIEINQNEFLLVSKVAKKAESEAIELLINFIGNATIIGHRVYQDIELLNASLSKLGCGKLKNEALDIEIMFNKVKDTIDKKYALEEMSTYFSVPVNDRISVADDTFSIAILFLKLKTILKIK</sequence>
<protein>
    <submittedName>
        <fullName evidence="2">3'-5' exonuclease</fullName>
    </submittedName>
</protein>
<dbReference type="Pfam" id="PF00929">
    <property type="entry name" value="RNase_T"/>
    <property type="match status" value="1"/>
</dbReference>
<dbReference type="InterPro" id="IPR012337">
    <property type="entry name" value="RNaseH-like_sf"/>
</dbReference>
<dbReference type="GO" id="GO:0004527">
    <property type="term" value="F:exonuclease activity"/>
    <property type="evidence" value="ECO:0007669"/>
    <property type="project" value="UniProtKB-KW"/>
</dbReference>